<evidence type="ECO:0000313" key="1">
    <source>
        <dbReference type="EMBL" id="CAK9077044.1"/>
    </source>
</evidence>
<gene>
    <name evidence="1" type="ORF">SCF082_LOCUS37037</name>
</gene>
<dbReference type="EMBL" id="CAXAMM010037380">
    <property type="protein sequence ID" value="CAK9077044.1"/>
    <property type="molecule type" value="Genomic_DNA"/>
</dbReference>
<sequence length="126" mass="14156">HAVFFSLSWAARPAPCARRFWRLMTSLEDSAIWFNLTAQALGVRALKIVYKIHEGEHPQPICHPAAGGALCFTSFLMVDAWRSYVGKLASWPRRASSSARACFAFLFDEDAREECLLFCQSLSQQG</sequence>
<keyword evidence="2" id="KW-1185">Reference proteome</keyword>
<accession>A0ABP0PPV2</accession>
<proteinExistence type="predicted"/>
<feature type="non-terminal residue" evidence="1">
    <location>
        <position position="126"/>
    </location>
</feature>
<protein>
    <submittedName>
        <fullName evidence="1">Uncharacterized protein</fullName>
    </submittedName>
</protein>
<dbReference type="Proteomes" id="UP001642464">
    <property type="component" value="Unassembled WGS sequence"/>
</dbReference>
<reference evidence="1 2" key="1">
    <citation type="submission" date="2024-02" db="EMBL/GenBank/DDBJ databases">
        <authorList>
            <person name="Chen Y."/>
            <person name="Shah S."/>
            <person name="Dougan E. K."/>
            <person name="Thang M."/>
            <person name="Chan C."/>
        </authorList>
    </citation>
    <scope>NUCLEOTIDE SEQUENCE [LARGE SCALE GENOMIC DNA]</scope>
</reference>
<evidence type="ECO:0000313" key="2">
    <source>
        <dbReference type="Proteomes" id="UP001642464"/>
    </source>
</evidence>
<comment type="caution">
    <text evidence="1">The sequence shown here is derived from an EMBL/GenBank/DDBJ whole genome shotgun (WGS) entry which is preliminary data.</text>
</comment>
<feature type="non-terminal residue" evidence="1">
    <location>
        <position position="1"/>
    </location>
</feature>
<organism evidence="1 2">
    <name type="scientific">Durusdinium trenchii</name>
    <dbReference type="NCBI Taxonomy" id="1381693"/>
    <lineage>
        <taxon>Eukaryota</taxon>
        <taxon>Sar</taxon>
        <taxon>Alveolata</taxon>
        <taxon>Dinophyceae</taxon>
        <taxon>Suessiales</taxon>
        <taxon>Symbiodiniaceae</taxon>
        <taxon>Durusdinium</taxon>
    </lineage>
</organism>
<name>A0ABP0PPV2_9DINO</name>